<dbReference type="Proteomes" id="UP000620327">
    <property type="component" value="Unassembled WGS sequence"/>
</dbReference>
<name>A0A923MIN7_9FIRM</name>
<sequence length="249" mass="27012">MKYAADFRQEARAALQGKWPLAILVGLVAAILGGATSGGPEFKINFTGGSLNANIQYAGQTIYSWGDGITPGLRAVLVGGAIYLILAAIVLGVLYFILGSVIEVGYARFNLNLTAGEKPPFETLFSYFPYWKTIAVTALLQAVYILLWTLLLIIPGIMASYSYAMTGYILAEHPELTAGEAIAQSKAMMAGNRWRLFCLQFSFIGWDILCALTLGIGNLALRPYRHAAEAAFYRELCGGTVPEDEEYSV</sequence>
<proteinExistence type="predicted"/>
<dbReference type="PANTHER" id="PTHR40076">
    <property type="entry name" value="MEMBRANE PROTEIN-RELATED"/>
    <property type="match status" value="1"/>
</dbReference>
<organism evidence="2 3">
    <name type="scientific">Dysosmobacter segnis</name>
    <dbReference type="NCBI Taxonomy" id="2763042"/>
    <lineage>
        <taxon>Bacteria</taxon>
        <taxon>Bacillati</taxon>
        <taxon>Bacillota</taxon>
        <taxon>Clostridia</taxon>
        <taxon>Eubacteriales</taxon>
        <taxon>Oscillospiraceae</taxon>
        <taxon>Dysosmobacter</taxon>
    </lineage>
</organism>
<keyword evidence="1" id="KW-1133">Transmembrane helix</keyword>
<comment type="caution">
    <text evidence="2">The sequence shown here is derived from an EMBL/GenBank/DDBJ whole genome shotgun (WGS) entry which is preliminary data.</text>
</comment>
<dbReference type="AlphaFoldDB" id="A0A923MIN7"/>
<dbReference type="PANTHER" id="PTHR40076:SF1">
    <property type="entry name" value="MEMBRANE PROTEIN"/>
    <property type="match status" value="1"/>
</dbReference>
<evidence type="ECO:0000256" key="1">
    <source>
        <dbReference type="SAM" id="Phobius"/>
    </source>
</evidence>
<dbReference type="EMBL" id="JACOQI010000009">
    <property type="protein sequence ID" value="MBC5770800.1"/>
    <property type="molecule type" value="Genomic_DNA"/>
</dbReference>
<feature type="transmembrane region" description="Helical" evidence="1">
    <location>
        <begin position="21"/>
        <end position="39"/>
    </location>
</feature>
<feature type="transmembrane region" description="Helical" evidence="1">
    <location>
        <begin position="75"/>
        <end position="98"/>
    </location>
</feature>
<feature type="transmembrane region" description="Helical" evidence="1">
    <location>
        <begin position="134"/>
        <end position="158"/>
    </location>
</feature>
<accession>A0A923MIN7</accession>
<keyword evidence="1" id="KW-0472">Membrane</keyword>
<evidence type="ECO:0000313" key="3">
    <source>
        <dbReference type="Proteomes" id="UP000620327"/>
    </source>
</evidence>
<gene>
    <name evidence="2" type="ORF">H8Z83_10795</name>
</gene>
<keyword evidence="1" id="KW-0812">Transmembrane</keyword>
<protein>
    <submittedName>
        <fullName evidence="2">DUF975 family protein</fullName>
    </submittedName>
</protein>
<keyword evidence="3" id="KW-1185">Reference proteome</keyword>
<dbReference type="RefSeq" id="WP_187015027.1">
    <property type="nucleotide sequence ID" value="NZ_JACOQI010000009.1"/>
</dbReference>
<feature type="transmembrane region" description="Helical" evidence="1">
    <location>
        <begin position="194"/>
        <end position="216"/>
    </location>
</feature>
<dbReference type="Pfam" id="PF06161">
    <property type="entry name" value="DUF975"/>
    <property type="match status" value="1"/>
</dbReference>
<reference evidence="2" key="1">
    <citation type="submission" date="2020-08" db="EMBL/GenBank/DDBJ databases">
        <title>Genome public.</title>
        <authorList>
            <person name="Liu C."/>
            <person name="Sun Q."/>
        </authorList>
    </citation>
    <scope>NUCLEOTIDE SEQUENCE</scope>
    <source>
        <strain evidence="2">BX15</strain>
    </source>
</reference>
<dbReference type="InterPro" id="IPR010380">
    <property type="entry name" value="DUF975"/>
</dbReference>
<evidence type="ECO:0000313" key="2">
    <source>
        <dbReference type="EMBL" id="MBC5770800.1"/>
    </source>
</evidence>